<sequence>MNDNEMTPNFLEPTANPLYGSRIFDIDQEEGSVPGNTTSLFQYRSIDGTGNNPYFNDAGSTGTQLLRLLTPAYADGISTPRGRAITFNSPRGPYSIPDPAGLPNPRTISNTVASQTESVPNFLGASDWLWQWGQFIDHDLDLNEGGHEAFFIPVSPSDPLYNQQFPFLPFTRVPAAYGTGTSTDNPREQSNEITSFIDGSGVYGSDTERANFLRSYANGKLKTTVAENGEQLLPYNRAIDPFGNADGGEDIAAADLYLAGDVRANEQIGLTANHVLFVREHNRLAADILNRLEAGESELVAQYQSFKGEYLNKNGATDEDTVKDEYLYQAARKVIGAQIQIITYKEFLPILIGDTLLDDYEGYKPYINPAVSNEFANAAYRLGHTLLNNQIHRFDDNGLESIALKDAFFKPEEVSANGVDSLLRGLVLQEAQELDNFIVDGVRNFLFGAGTGGLDLASVNIQRGREVGLPSYVDAHKQLFGVEITSFKELPFAPAVIELFETAYDHVGQIDLWLGGISELSANHGGLLGPTFSFFIKDQFARAAAGDRFFFLNDLDELKVLDDDITQTNLADIIRLNTTQDYLVQDNVFQVPYESKILGDDGQNSLRGTRQNDLIDGLEGNDFIRGNFGADILIGNLGDDYLVGGAGDDTVIGGDGNDVLTGSADNDVLVAGNGNDMVRGGNGNDIINGVGDQFGQRDFDLLKGGRGEDVFILGDERSVFYKGQGLAIIQRFELNRDTIELAGSAADYTLMTFGSRTSLSLAGSNDLIAILEGRVENFNTGFKFIQNQ</sequence>
<dbReference type="eggNOG" id="COG2931">
    <property type="taxonomic scope" value="Bacteria"/>
</dbReference>
<dbReference type="eggNOG" id="COG4623">
    <property type="taxonomic scope" value="Bacteria"/>
</dbReference>
<dbReference type="OrthoDB" id="9765610at2"/>
<reference evidence="4 5" key="1">
    <citation type="journal article" date="2008" name="Proc. Natl. Acad. Sci. U.S.A.">
        <title>Niche adaptation and genome expansion in the chlorophyll d-producing cyanobacterium Acaryochloris marina.</title>
        <authorList>
            <person name="Swingley W.D."/>
            <person name="Chen M."/>
            <person name="Cheung P.C."/>
            <person name="Conrad A.L."/>
            <person name="Dejesa L.C."/>
            <person name="Hao J."/>
            <person name="Honchak B.M."/>
            <person name="Karbach L.E."/>
            <person name="Kurdoglu A."/>
            <person name="Lahiri S."/>
            <person name="Mastrian S.D."/>
            <person name="Miyashita H."/>
            <person name="Page L."/>
            <person name="Ramakrishna P."/>
            <person name="Satoh S."/>
            <person name="Sattley W.M."/>
            <person name="Shimada Y."/>
            <person name="Taylor H.L."/>
            <person name="Tomo T."/>
            <person name="Tsuchiya T."/>
            <person name="Wang Z.T."/>
            <person name="Raymond J."/>
            <person name="Mimuro M."/>
            <person name="Blankenship R.E."/>
            <person name="Touchman J.W."/>
        </authorList>
    </citation>
    <scope>NUCLEOTIDE SEQUENCE [LARGE SCALE GENOMIC DNA]</scope>
    <source>
        <strain evidence="5">MBIC 11017</strain>
    </source>
</reference>
<accession>B0C8X5</accession>
<dbReference type="Pfam" id="PF00353">
    <property type="entry name" value="HemolysinCabind"/>
    <property type="match status" value="2"/>
</dbReference>
<dbReference type="EMBL" id="CP000828">
    <property type="protein sequence ID" value="ABW25365.1"/>
    <property type="molecule type" value="Genomic_DNA"/>
</dbReference>
<keyword evidence="2" id="KW-0964">Secreted</keyword>
<keyword evidence="3" id="KW-0325">Glycoprotein</keyword>
<dbReference type="GO" id="GO:0005576">
    <property type="term" value="C:extracellular region"/>
    <property type="evidence" value="ECO:0007669"/>
    <property type="project" value="UniProtKB-SubCell"/>
</dbReference>
<keyword evidence="4" id="KW-0560">Oxidoreductase</keyword>
<keyword evidence="5" id="KW-1185">Reference proteome</keyword>
<evidence type="ECO:0000256" key="2">
    <source>
        <dbReference type="ARBA" id="ARBA00022525"/>
    </source>
</evidence>
<dbReference type="SUPFAM" id="SSF51120">
    <property type="entry name" value="beta-Roll"/>
    <property type="match status" value="1"/>
</dbReference>
<keyword evidence="4" id="KW-0575">Peroxidase</keyword>
<dbReference type="Gene3D" id="2.150.10.10">
    <property type="entry name" value="Serralysin-like metalloprotease, C-terminal"/>
    <property type="match status" value="1"/>
</dbReference>
<comment type="subcellular location">
    <subcellularLocation>
        <location evidence="1">Secreted</location>
    </subcellularLocation>
</comment>
<dbReference type="KEGG" id="amr:AM1_0279"/>
<dbReference type="PRINTS" id="PR00457">
    <property type="entry name" value="ANPEROXIDASE"/>
</dbReference>
<dbReference type="InterPro" id="IPR037120">
    <property type="entry name" value="Haem_peroxidase_sf_animal"/>
</dbReference>
<evidence type="ECO:0000256" key="3">
    <source>
        <dbReference type="ARBA" id="ARBA00023180"/>
    </source>
</evidence>
<dbReference type="Pfam" id="PF03098">
    <property type="entry name" value="An_peroxidase"/>
    <property type="match status" value="1"/>
</dbReference>
<dbReference type="InterPro" id="IPR010255">
    <property type="entry name" value="Haem_peroxidase_sf"/>
</dbReference>
<dbReference type="CDD" id="cd09822">
    <property type="entry name" value="peroxinectin_like_bacterial"/>
    <property type="match status" value="1"/>
</dbReference>
<dbReference type="PANTHER" id="PTHR11475">
    <property type="entry name" value="OXIDASE/PEROXIDASE"/>
    <property type="match status" value="1"/>
</dbReference>
<evidence type="ECO:0000313" key="5">
    <source>
        <dbReference type="Proteomes" id="UP000000268"/>
    </source>
</evidence>
<organism evidence="4 5">
    <name type="scientific">Acaryochloris marina (strain MBIC 11017)</name>
    <dbReference type="NCBI Taxonomy" id="329726"/>
    <lineage>
        <taxon>Bacteria</taxon>
        <taxon>Bacillati</taxon>
        <taxon>Cyanobacteriota</taxon>
        <taxon>Cyanophyceae</taxon>
        <taxon>Acaryochloridales</taxon>
        <taxon>Acaryochloridaceae</taxon>
        <taxon>Acaryochloris</taxon>
    </lineage>
</organism>
<dbReference type="Proteomes" id="UP000000268">
    <property type="component" value="Chromosome"/>
</dbReference>
<evidence type="ECO:0000256" key="1">
    <source>
        <dbReference type="ARBA" id="ARBA00004613"/>
    </source>
</evidence>
<dbReference type="InterPro" id="IPR001343">
    <property type="entry name" value="Hemolysn_Ca-bd"/>
</dbReference>
<dbReference type="PROSITE" id="PS00330">
    <property type="entry name" value="HEMOLYSIN_CALCIUM"/>
    <property type="match status" value="1"/>
</dbReference>
<dbReference type="InterPro" id="IPR011049">
    <property type="entry name" value="Serralysin-like_metalloprot_C"/>
</dbReference>
<dbReference type="RefSeq" id="WP_012160975.1">
    <property type="nucleotide sequence ID" value="NC_009925.1"/>
</dbReference>
<dbReference type="PANTHER" id="PTHR11475:SF4">
    <property type="entry name" value="CHORION PEROXIDASE"/>
    <property type="match status" value="1"/>
</dbReference>
<dbReference type="AlphaFoldDB" id="B0C8X5"/>
<dbReference type="PRINTS" id="PR00313">
    <property type="entry name" value="CABNDNGRPT"/>
</dbReference>
<dbReference type="GO" id="GO:0006979">
    <property type="term" value="P:response to oxidative stress"/>
    <property type="evidence" value="ECO:0007669"/>
    <property type="project" value="InterPro"/>
</dbReference>
<dbReference type="InterPro" id="IPR019791">
    <property type="entry name" value="Haem_peroxidase_animal"/>
</dbReference>
<dbReference type="InterPro" id="IPR018511">
    <property type="entry name" value="Hemolysin-typ_Ca-bd_CS"/>
</dbReference>
<evidence type="ECO:0000313" key="4">
    <source>
        <dbReference type="EMBL" id="ABW25365.1"/>
    </source>
</evidence>
<name>B0C8X5_ACAM1</name>
<dbReference type="PROSITE" id="PS50292">
    <property type="entry name" value="PEROXIDASE_3"/>
    <property type="match status" value="1"/>
</dbReference>
<proteinExistence type="predicted"/>
<dbReference type="HOGENOM" id="CLU_006087_2_1_3"/>
<dbReference type="GO" id="GO:0005509">
    <property type="term" value="F:calcium ion binding"/>
    <property type="evidence" value="ECO:0007669"/>
    <property type="project" value="InterPro"/>
</dbReference>
<dbReference type="Gene3D" id="1.10.640.10">
    <property type="entry name" value="Haem peroxidase domain superfamily, animal type"/>
    <property type="match status" value="1"/>
</dbReference>
<dbReference type="STRING" id="329726.AM1_0279"/>
<protein>
    <submittedName>
        <fullName evidence="4">Peroxidase family, putative</fullName>
    </submittedName>
</protein>
<dbReference type="SUPFAM" id="SSF48113">
    <property type="entry name" value="Heme-dependent peroxidases"/>
    <property type="match status" value="1"/>
</dbReference>
<dbReference type="GO" id="GO:0004601">
    <property type="term" value="F:peroxidase activity"/>
    <property type="evidence" value="ECO:0007669"/>
    <property type="project" value="UniProtKB-KW"/>
</dbReference>
<gene>
    <name evidence="4" type="ordered locus">AM1_0279</name>
</gene>
<dbReference type="GO" id="GO:0020037">
    <property type="term" value="F:heme binding"/>
    <property type="evidence" value="ECO:0007669"/>
    <property type="project" value="InterPro"/>
</dbReference>